<keyword evidence="5" id="KW-0158">Chromosome</keyword>
<dbReference type="InterPro" id="IPR025204">
    <property type="entry name" value="CENP-L"/>
</dbReference>
<dbReference type="Pfam" id="PF13092">
    <property type="entry name" value="CENP-L"/>
    <property type="match status" value="1"/>
</dbReference>
<name>A0AAN8S9I9_POLSC</name>
<keyword evidence="6" id="KW-0539">Nucleus</keyword>
<proteinExistence type="inferred from homology"/>
<evidence type="ECO:0000313" key="9">
    <source>
        <dbReference type="Proteomes" id="UP001372834"/>
    </source>
</evidence>
<dbReference type="GO" id="GO:0000775">
    <property type="term" value="C:chromosome, centromeric region"/>
    <property type="evidence" value="ECO:0007669"/>
    <property type="project" value="UniProtKB-SubCell"/>
</dbReference>
<evidence type="ECO:0000313" key="8">
    <source>
        <dbReference type="EMBL" id="KAK6630626.1"/>
    </source>
</evidence>
<dbReference type="PANTHER" id="PTHR31740">
    <property type="entry name" value="CENTROMERE PROTEIN L"/>
    <property type="match status" value="1"/>
</dbReference>
<dbReference type="EMBL" id="JAWJWE010000010">
    <property type="protein sequence ID" value="KAK6630626.1"/>
    <property type="molecule type" value="Genomic_DNA"/>
</dbReference>
<comment type="caution">
    <text evidence="8">The sequence shown here is derived from an EMBL/GenBank/DDBJ whole genome shotgun (WGS) entry which is preliminary data.</text>
</comment>
<organism evidence="8 9">
    <name type="scientific">Polyplax serrata</name>
    <name type="common">Common mouse louse</name>
    <dbReference type="NCBI Taxonomy" id="468196"/>
    <lineage>
        <taxon>Eukaryota</taxon>
        <taxon>Metazoa</taxon>
        <taxon>Ecdysozoa</taxon>
        <taxon>Arthropoda</taxon>
        <taxon>Hexapoda</taxon>
        <taxon>Insecta</taxon>
        <taxon>Pterygota</taxon>
        <taxon>Neoptera</taxon>
        <taxon>Paraneoptera</taxon>
        <taxon>Psocodea</taxon>
        <taxon>Troctomorpha</taxon>
        <taxon>Phthiraptera</taxon>
        <taxon>Anoplura</taxon>
        <taxon>Polyplacidae</taxon>
        <taxon>Polyplax</taxon>
    </lineage>
</organism>
<comment type="subcellular location">
    <subcellularLocation>
        <location evidence="2">Chromosome</location>
        <location evidence="2">Centromere</location>
    </subcellularLocation>
    <subcellularLocation>
        <location evidence="1">Nucleus</location>
    </subcellularLocation>
</comment>
<dbReference type="Proteomes" id="UP001372834">
    <property type="component" value="Unassembled WGS sequence"/>
</dbReference>
<evidence type="ECO:0000256" key="4">
    <source>
        <dbReference type="ARBA" id="ARBA00016380"/>
    </source>
</evidence>
<dbReference type="GO" id="GO:0005634">
    <property type="term" value="C:nucleus"/>
    <property type="evidence" value="ECO:0007669"/>
    <property type="project" value="UniProtKB-SubCell"/>
</dbReference>
<evidence type="ECO:0000256" key="1">
    <source>
        <dbReference type="ARBA" id="ARBA00004123"/>
    </source>
</evidence>
<keyword evidence="7" id="KW-0137">Centromere</keyword>
<evidence type="ECO:0000256" key="6">
    <source>
        <dbReference type="ARBA" id="ARBA00023242"/>
    </source>
</evidence>
<comment type="similarity">
    <text evidence="3">Belongs to the CENP-L/IML3 family.</text>
</comment>
<evidence type="ECO:0000256" key="3">
    <source>
        <dbReference type="ARBA" id="ARBA00011060"/>
    </source>
</evidence>
<reference evidence="8 9" key="1">
    <citation type="submission" date="2023-10" db="EMBL/GenBank/DDBJ databases">
        <title>Genomes of two closely related lineages of the louse Polyplax serrata with different host specificities.</title>
        <authorList>
            <person name="Martinu J."/>
            <person name="Tarabai H."/>
            <person name="Stefka J."/>
            <person name="Hypsa V."/>
        </authorList>
    </citation>
    <scope>NUCLEOTIDE SEQUENCE [LARGE SCALE GENOMIC DNA]</scope>
    <source>
        <strain evidence="8">HR10_N</strain>
    </source>
</reference>
<accession>A0AAN8S9I9</accession>
<dbReference type="PANTHER" id="PTHR31740:SF2">
    <property type="entry name" value="CENTROMERE PROTEIN L"/>
    <property type="match status" value="1"/>
</dbReference>
<sequence>MSMRKRKHNVEGRRSSINKGVQKPIVDVSMDDGQNTDFSDLLNKKWKAFRVSPLYNFNAGRLKRYEMKVTQELNARRKFNSRVTYTCTFVLNEKLRLNQDCQEAVRVEVKSNEAKIIYLGYFISWVEQKQESPGFTILPILLVHSQGFEISNVHMSLCKIFDCDIQPVTFSFFAIITFFTNLLQNPRKSTDISQEVLSLDYKIPCCGPKDKLTVTLFLQDTIIVLATIIDTVREKYSKVKNSELVMEFYNRILSHIYNVYNMELTLAELNKIVFPDAFITTDGQIKLSTDEVATVVLQLMQKFVVLDHFSDAPN</sequence>
<evidence type="ECO:0000256" key="2">
    <source>
        <dbReference type="ARBA" id="ARBA00004584"/>
    </source>
</evidence>
<evidence type="ECO:0000256" key="5">
    <source>
        <dbReference type="ARBA" id="ARBA00022454"/>
    </source>
</evidence>
<protein>
    <recommendedName>
        <fullName evidence="4">Centromere protein L</fullName>
    </recommendedName>
</protein>
<evidence type="ECO:0000256" key="7">
    <source>
        <dbReference type="ARBA" id="ARBA00023328"/>
    </source>
</evidence>
<gene>
    <name evidence="8" type="ORF">RUM43_014611</name>
</gene>
<dbReference type="AlphaFoldDB" id="A0AAN8S9I9"/>